<evidence type="ECO:0000256" key="2">
    <source>
        <dbReference type="ARBA" id="ARBA00012758"/>
    </source>
</evidence>
<sequence length="495" mass="56264">MSVGSTFRGPLYKPQSGWVGDVIPFYKDGKFWLFYLHDARTGDEFTVGTSWYLVTTSDFVHYEEHGAVLQHGTPEEQDWHCYTGSIIEAGGLYHLFYTGFNPHPKFRQNGTPLQAVMHAVSRDLVHWDKLPEDTFYAPPDRYERGDWRDPFVFFNPEAQEYWMLLAARTLDGSYRRRGCIALCTSRDLRRWEVKSAFWAPRLYVTHECPDLFKLGDWWYLVYSSFSERFATHYRMSKDLQGPWTAPANDTFDGRAFYAAKTCSDGVRRYVFGWIPTKTGDSDYGEWQWGGTMAVHEIVQRPDGSLGVRMPESLRAYFSHSTRPAFSPECGTWSRVPPTGQSYSRSDAPSHAGLIESDALLADVPDSFALALAEPLVDPCLISGDVIFKEGTRGCGLVLRVGSDPDEAYYIRLEPQSQRMVFDQWPRKAPRGEHQWQIGGDKPFAVELERPVRLEPGKPYRMEVIVDGTACVAYVAGQVAMSTRLYSRRGGDGACS</sequence>
<dbReference type="EC" id="3.2.1.26" evidence="2"/>
<gene>
    <name evidence="6" type="ORF">VLY81_14210</name>
</gene>
<dbReference type="InterPro" id="IPR023296">
    <property type="entry name" value="Glyco_hydro_beta-prop_sf"/>
</dbReference>
<organism evidence="6 7">
    <name type="scientific">Geochorda subterranea</name>
    <dbReference type="NCBI Taxonomy" id="3109564"/>
    <lineage>
        <taxon>Bacteria</taxon>
        <taxon>Bacillati</taxon>
        <taxon>Bacillota</taxon>
        <taxon>Limnochordia</taxon>
        <taxon>Limnochordales</taxon>
        <taxon>Geochordaceae</taxon>
        <taxon>Geochorda</taxon>
    </lineage>
</organism>
<feature type="domain" description="Glycosyl hydrolase family 32 N-terminal" evidence="5">
    <location>
        <begin position="13"/>
        <end position="294"/>
    </location>
</feature>
<dbReference type="PANTHER" id="PTHR43101">
    <property type="entry name" value="BETA-FRUCTOSIDASE"/>
    <property type="match status" value="1"/>
</dbReference>
<evidence type="ECO:0000256" key="3">
    <source>
        <dbReference type="ARBA" id="ARBA00022801"/>
    </source>
</evidence>
<accession>A0ABZ1BP21</accession>
<reference evidence="7" key="1">
    <citation type="submission" date="2023-12" db="EMBL/GenBank/DDBJ databases">
        <title>Novel isolates from deep terrestrial aquifers shed light on the physiology and ecology of the class Limnochordia.</title>
        <authorList>
            <person name="Karnachuk O.V."/>
            <person name="Lukina A.P."/>
            <person name="Avakyan M.R."/>
            <person name="Kadnikov V."/>
            <person name="Begmatov S."/>
            <person name="Beletsky A.V."/>
            <person name="Mardanov A.V."/>
            <person name="Ravin N.V."/>
        </authorList>
    </citation>
    <scope>NUCLEOTIDE SEQUENCE [LARGE SCALE GENOMIC DNA]</scope>
    <source>
        <strain evidence="7">LN</strain>
    </source>
</reference>
<dbReference type="Proteomes" id="UP001333102">
    <property type="component" value="Chromosome"/>
</dbReference>
<keyword evidence="7" id="KW-1185">Reference proteome</keyword>
<evidence type="ECO:0000256" key="1">
    <source>
        <dbReference type="ARBA" id="ARBA00009902"/>
    </source>
</evidence>
<comment type="similarity">
    <text evidence="1">Belongs to the glycosyl hydrolase 32 family.</text>
</comment>
<dbReference type="SMART" id="SM00640">
    <property type="entry name" value="Glyco_32"/>
    <property type="match status" value="1"/>
</dbReference>
<proteinExistence type="inferred from homology"/>
<dbReference type="Gene3D" id="2.60.120.560">
    <property type="entry name" value="Exo-inulinase, domain 1"/>
    <property type="match status" value="1"/>
</dbReference>
<dbReference type="EMBL" id="CP141614">
    <property type="protein sequence ID" value="WRP14547.1"/>
    <property type="molecule type" value="Genomic_DNA"/>
</dbReference>
<dbReference type="PANTHER" id="PTHR43101:SF1">
    <property type="entry name" value="BETA-FRUCTOSIDASE"/>
    <property type="match status" value="1"/>
</dbReference>
<protein>
    <recommendedName>
        <fullName evidence="2">beta-fructofuranosidase</fullName>
        <ecNumber evidence="2">3.2.1.26</ecNumber>
    </recommendedName>
</protein>
<name>A0ABZ1BP21_9FIRM</name>
<evidence type="ECO:0000313" key="6">
    <source>
        <dbReference type="EMBL" id="WRP14547.1"/>
    </source>
</evidence>
<dbReference type="Pfam" id="PF00251">
    <property type="entry name" value="Glyco_hydro_32N"/>
    <property type="match status" value="1"/>
</dbReference>
<dbReference type="SUPFAM" id="SSF75005">
    <property type="entry name" value="Arabinanase/levansucrase/invertase"/>
    <property type="match status" value="1"/>
</dbReference>
<dbReference type="InterPro" id="IPR001362">
    <property type="entry name" value="Glyco_hydro_32"/>
</dbReference>
<dbReference type="InterPro" id="IPR013148">
    <property type="entry name" value="Glyco_hydro_32_N"/>
</dbReference>
<dbReference type="InterPro" id="IPR051214">
    <property type="entry name" value="GH32_Enzymes"/>
</dbReference>
<dbReference type="Gene3D" id="2.115.10.20">
    <property type="entry name" value="Glycosyl hydrolase domain, family 43"/>
    <property type="match status" value="1"/>
</dbReference>
<evidence type="ECO:0000259" key="5">
    <source>
        <dbReference type="Pfam" id="PF00251"/>
    </source>
</evidence>
<evidence type="ECO:0000313" key="7">
    <source>
        <dbReference type="Proteomes" id="UP001333102"/>
    </source>
</evidence>
<keyword evidence="3" id="KW-0378">Hydrolase</keyword>
<dbReference type="CDD" id="cd08995">
    <property type="entry name" value="GH32_EcAec43-like"/>
    <property type="match status" value="1"/>
</dbReference>
<keyword evidence="4" id="KW-0326">Glycosidase</keyword>
<evidence type="ECO:0000256" key="4">
    <source>
        <dbReference type="ARBA" id="ARBA00023295"/>
    </source>
</evidence>